<keyword evidence="2" id="KW-1133">Transmembrane helix</keyword>
<evidence type="ECO:0000256" key="1">
    <source>
        <dbReference type="SAM" id="MobiDB-lite"/>
    </source>
</evidence>
<proteinExistence type="predicted"/>
<dbReference type="Proteomes" id="UP000268014">
    <property type="component" value="Unassembled WGS sequence"/>
</dbReference>
<evidence type="ECO:0000256" key="2">
    <source>
        <dbReference type="SAM" id="Phobius"/>
    </source>
</evidence>
<dbReference type="EMBL" id="UZAF01018266">
    <property type="protein sequence ID" value="VDO49865.1"/>
    <property type="molecule type" value="Genomic_DNA"/>
</dbReference>
<evidence type="ECO:0000313" key="3">
    <source>
        <dbReference type="EMBL" id="VDO49865.1"/>
    </source>
</evidence>
<feature type="compositionally biased region" description="Polar residues" evidence="1">
    <location>
        <begin position="1"/>
        <end position="13"/>
    </location>
</feature>
<reference evidence="3 4" key="2">
    <citation type="submission" date="2018-11" db="EMBL/GenBank/DDBJ databases">
        <authorList>
            <consortium name="Pathogen Informatics"/>
        </authorList>
    </citation>
    <scope>NUCLEOTIDE SEQUENCE [LARGE SCALE GENOMIC DNA]</scope>
    <source>
        <strain evidence="3 4">MHpl1</strain>
    </source>
</reference>
<evidence type="ECO:0000313" key="5">
    <source>
        <dbReference type="WBParaSite" id="HPLM_0001359901-mRNA-1"/>
    </source>
</evidence>
<keyword evidence="4" id="KW-1185">Reference proteome</keyword>
<dbReference type="AlphaFoldDB" id="A0A0N4WQA6"/>
<keyword evidence="2" id="KW-0812">Transmembrane</keyword>
<feature type="compositionally biased region" description="Basic and acidic residues" evidence="1">
    <location>
        <begin position="24"/>
        <end position="35"/>
    </location>
</feature>
<reference evidence="5" key="1">
    <citation type="submission" date="2017-02" db="UniProtKB">
        <authorList>
            <consortium name="WormBaseParasite"/>
        </authorList>
    </citation>
    <scope>IDENTIFICATION</scope>
</reference>
<gene>
    <name evidence="3" type="ORF">HPLM_LOCUS13591</name>
</gene>
<keyword evidence="2" id="KW-0472">Membrane</keyword>
<feature type="region of interest" description="Disordered" evidence="1">
    <location>
        <begin position="1"/>
        <end position="65"/>
    </location>
</feature>
<feature type="transmembrane region" description="Helical" evidence="2">
    <location>
        <begin position="80"/>
        <end position="99"/>
    </location>
</feature>
<name>A0A0N4WQA6_HAEPC</name>
<organism evidence="5">
    <name type="scientific">Haemonchus placei</name>
    <name type="common">Barber's pole worm</name>
    <dbReference type="NCBI Taxonomy" id="6290"/>
    <lineage>
        <taxon>Eukaryota</taxon>
        <taxon>Metazoa</taxon>
        <taxon>Ecdysozoa</taxon>
        <taxon>Nematoda</taxon>
        <taxon>Chromadorea</taxon>
        <taxon>Rhabditida</taxon>
        <taxon>Rhabditina</taxon>
        <taxon>Rhabditomorpha</taxon>
        <taxon>Strongyloidea</taxon>
        <taxon>Trichostrongylidae</taxon>
        <taxon>Haemonchus</taxon>
    </lineage>
</organism>
<dbReference type="WBParaSite" id="HPLM_0001359901-mRNA-1">
    <property type="protein sequence ID" value="HPLM_0001359901-mRNA-1"/>
    <property type="gene ID" value="HPLM_0001359901"/>
</dbReference>
<evidence type="ECO:0000313" key="4">
    <source>
        <dbReference type="Proteomes" id="UP000268014"/>
    </source>
</evidence>
<protein>
    <submittedName>
        <fullName evidence="5">Acyl_transf_3 domain-containing protein</fullName>
    </submittedName>
</protein>
<accession>A0A0N4WQA6</accession>
<sequence>MTPGEQNPSTGSAAETYGPPRNLDFSHDSREDRRYGNNHMNDGDNQCGDVNGRDDAGNGTASDSDAIFRLPNRTRVSFRINAYVSFMIIVFHTFEAFTVRSLRRLMQDNLREE</sequence>